<dbReference type="InterPro" id="IPR023395">
    <property type="entry name" value="MCP_dom_sf"/>
</dbReference>
<keyword evidence="9 10" id="KW-0472">Membrane</keyword>
<dbReference type="InterPro" id="IPR002067">
    <property type="entry name" value="MCP"/>
</dbReference>
<dbReference type="InterPro" id="IPR018108">
    <property type="entry name" value="MCP_transmembrane"/>
</dbReference>
<evidence type="ECO:0000256" key="3">
    <source>
        <dbReference type="ARBA" id="ARBA00022448"/>
    </source>
</evidence>
<evidence type="ECO:0000256" key="6">
    <source>
        <dbReference type="ARBA" id="ARBA00022792"/>
    </source>
</evidence>
<comment type="similarity">
    <text evidence="2 11">Belongs to the mitochondrial carrier (TC 2.A.29) family.</text>
</comment>
<keyword evidence="5" id="KW-0677">Repeat</keyword>
<comment type="subcellular location">
    <subcellularLocation>
        <location evidence="1">Mitochondrion inner membrane</location>
        <topology evidence="1">Multi-pass membrane protein</topology>
    </subcellularLocation>
</comment>
<dbReference type="PANTHER" id="PTHR45928">
    <property type="entry name" value="RE38146P"/>
    <property type="match status" value="1"/>
</dbReference>
<dbReference type="PROSITE" id="PS50920">
    <property type="entry name" value="SOLCAR"/>
    <property type="match status" value="3"/>
</dbReference>
<dbReference type="GO" id="GO:0055085">
    <property type="term" value="P:transmembrane transport"/>
    <property type="evidence" value="ECO:0007669"/>
    <property type="project" value="InterPro"/>
</dbReference>
<evidence type="ECO:0000256" key="4">
    <source>
        <dbReference type="ARBA" id="ARBA00022692"/>
    </source>
</evidence>
<organism evidence="12 13">
    <name type="scientific">Conidiobolus coronatus (strain ATCC 28846 / CBS 209.66 / NRRL 28638)</name>
    <name type="common">Delacroixia coronata</name>
    <dbReference type="NCBI Taxonomy" id="796925"/>
    <lineage>
        <taxon>Eukaryota</taxon>
        <taxon>Fungi</taxon>
        <taxon>Fungi incertae sedis</taxon>
        <taxon>Zoopagomycota</taxon>
        <taxon>Entomophthoromycotina</taxon>
        <taxon>Entomophthoromycetes</taxon>
        <taxon>Entomophthorales</taxon>
        <taxon>Ancylistaceae</taxon>
        <taxon>Conidiobolus</taxon>
    </lineage>
</organism>
<evidence type="ECO:0000256" key="9">
    <source>
        <dbReference type="ARBA" id="ARBA00023136"/>
    </source>
</evidence>
<keyword evidence="3 11" id="KW-0813">Transport</keyword>
<accession>A0A137NYT4</accession>
<proteinExistence type="inferred from homology"/>
<keyword evidence="7" id="KW-1133">Transmembrane helix</keyword>
<evidence type="ECO:0000256" key="7">
    <source>
        <dbReference type="ARBA" id="ARBA00022989"/>
    </source>
</evidence>
<keyword evidence="6" id="KW-0999">Mitochondrion inner membrane</keyword>
<gene>
    <name evidence="12" type="ORF">CONCODRAFT_167032</name>
</gene>
<dbReference type="OMA" id="KANCEDH"/>
<feature type="repeat" description="Solcar" evidence="10">
    <location>
        <begin position="23"/>
        <end position="112"/>
    </location>
</feature>
<keyword evidence="4 10" id="KW-0812">Transmembrane</keyword>
<keyword evidence="8" id="KW-0496">Mitochondrion</keyword>
<evidence type="ECO:0000256" key="11">
    <source>
        <dbReference type="RuleBase" id="RU000488"/>
    </source>
</evidence>
<evidence type="ECO:0000313" key="12">
    <source>
        <dbReference type="EMBL" id="KXN67831.1"/>
    </source>
</evidence>
<dbReference type="Gene3D" id="1.50.40.10">
    <property type="entry name" value="Mitochondrial carrier domain"/>
    <property type="match status" value="1"/>
</dbReference>
<dbReference type="OrthoDB" id="6703404at2759"/>
<dbReference type="Pfam" id="PF00153">
    <property type="entry name" value="Mito_carr"/>
    <property type="match status" value="3"/>
</dbReference>
<dbReference type="PANTHER" id="PTHR45928:SF1">
    <property type="entry name" value="RE38146P"/>
    <property type="match status" value="1"/>
</dbReference>
<evidence type="ECO:0000256" key="1">
    <source>
        <dbReference type="ARBA" id="ARBA00004448"/>
    </source>
</evidence>
<evidence type="ECO:0000256" key="8">
    <source>
        <dbReference type="ARBA" id="ARBA00023128"/>
    </source>
</evidence>
<sequence length="322" mass="35275">MSSNTQSQGIKVNPSATFITKYAGFLSGGLGACCAVTFSNPFEVVKTRLQLQGELIKNDQIVNRQQNLPQALKLIFQHEGIKGLQRGLGAAYGYQLIMNGTRFGFYDVFKNVIISNFSVTSTAATLVSSIGAGAMSGVLAAFFGSPLFMVKTRLQAFSPHLPVGTQYKYSGVFNGLKEIHKENGVRGWFRGSVPAMVRTGVGSAVQLTSYDYIKKSLIQSGSFEEGFYVHATSSLLCGILVCSAMNPFDVVTTRMYNQPVDAITGKGKLYRSMFNCFASTLKTEGVRGFFKGFTAHYFRIGPHTVLTFIFMERIKVLLLKLQ</sequence>
<evidence type="ECO:0000256" key="2">
    <source>
        <dbReference type="ARBA" id="ARBA00006375"/>
    </source>
</evidence>
<evidence type="ECO:0000313" key="13">
    <source>
        <dbReference type="Proteomes" id="UP000070444"/>
    </source>
</evidence>
<dbReference type="PRINTS" id="PR00926">
    <property type="entry name" value="MITOCARRIER"/>
</dbReference>
<dbReference type="Proteomes" id="UP000070444">
    <property type="component" value="Unassembled WGS sequence"/>
</dbReference>
<evidence type="ECO:0000256" key="10">
    <source>
        <dbReference type="PROSITE-ProRule" id="PRU00282"/>
    </source>
</evidence>
<feature type="repeat" description="Solcar" evidence="10">
    <location>
        <begin position="124"/>
        <end position="216"/>
    </location>
</feature>
<evidence type="ECO:0000256" key="5">
    <source>
        <dbReference type="ARBA" id="ARBA00022737"/>
    </source>
</evidence>
<feature type="repeat" description="Solcar" evidence="10">
    <location>
        <begin position="225"/>
        <end position="317"/>
    </location>
</feature>
<dbReference type="EMBL" id="KQ964610">
    <property type="protein sequence ID" value="KXN67831.1"/>
    <property type="molecule type" value="Genomic_DNA"/>
</dbReference>
<reference evidence="12 13" key="1">
    <citation type="journal article" date="2015" name="Genome Biol. Evol.">
        <title>Phylogenomic analyses indicate that early fungi evolved digesting cell walls of algal ancestors of land plants.</title>
        <authorList>
            <person name="Chang Y."/>
            <person name="Wang S."/>
            <person name="Sekimoto S."/>
            <person name="Aerts A.L."/>
            <person name="Choi C."/>
            <person name="Clum A."/>
            <person name="LaButti K.M."/>
            <person name="Lindquist E.A."/>
            <person name="Yee Ngan C."/>
            <person name="Ohm R.A."/>
            <person name="Salamov A.A."/>
            <person name="Grigoriev I.V."/>
            <person name="Spatafora J.W."/>
            <person name="Berbee M.L."/>
        </authorList>
    </citation>
    <scope>NUCLEOTIDE SEQUENCE [LARGE SCALE GENOMIC DNA]</scope>
    <source>
        <strain evidence="12 13">NRRL 28638</strain>
    </source>
</reference>
<name>A0A137NYT4_CONC2</name>
<dbReference type="SUPFAM" id="SSF103506">
    <property type="entry name" value="Mitochondrial carrier"/>
    <property type="match status" value="1"/>
</dbReference>
<dbReference type="AlphaFoldDB" id="A0A137NYT4"/>
<protein>
    <submittedName>
        <fullName evidence="12">Mitochondrial carrier</fullName>
    </submittedName>
</protein>
<dbReference type="GO" id="GO:0005743">
    <property type="term" value="C:mitochondrial inner membrane"/>
    <property type="evidence" value="ECO:0007669"/>
    <property type="project" value="UniProtKB-SubCell"/>
</dbReference>
<keyword evidence="13" id="KW-1185">Reference proteome</keyword>
<dbReference type="InterPro" id="IPR051508">
    <property type="entry name" value="Mito_Carrier_Antiporter"/>
</dbReference>